<proteinExistence type="predicted"/>
<evidence type="ECO:0000313" key="1">
    <source>
        <dbReference type="EMBL" id="OMJ28097.1"/>
    </source>
</evidence>
<name>A0A1R1YME6_9FUNG</name>
<reference evidence="2" key="1">
    <citation type="submission" date="2017-01" db="EMBL/GenBank/DDBJ databases">
        <authorList>
            <person name="Wang Y."/>
            <person name="White M."/>
            <person name="Kvist S."/>
            <person name="Moncalvo J.-M."/>
        </authorList>
    </citation>
    <scope>NUCLEOTIDE SEQUENCE [LARGE SCALE GENOMIC DNA]</scope>
    <source>
        <strain evidence="2">ID-206-W2</strain>
    </source>
</reference>
<gene>
    <name evidence="1" type="ORF">AYI69_g2433</name>
</gene>
<dbReference type="EMBL" id="LSSM01000713">
    <property type="protein sequence ID" value="OMJ28097.1"/>
    <property type="molecule type" value="Genomic_DNA"/>
</dbReference>
<dbReference type="Proteomes" id="UP000187429">
    <property type="component" value="Unassembled WGS sequence"/>
</dbReference>
<organism evidence="1 2">
    <name type="scientific">Smittium culicis</name>
    <dbReference type="NCBI Taxonomy" id="133412"/>
    <lineage>
        <taxon>Eukaryota</taxon>
        <taxon>Fungi</taxon>
        <taxon>Fungi incertae sedis</taxon>
        <taxon>Zoopagomycota</taxon>
        <taxon>Kickxellomycotina</taxon>
        <taxon>Harpellomycetes</taxon>
        <taxon>Harpellales</taxon>
        <taxon>Legeriomycetaceae</taxon>
        <taxon>Smittium</taxon>
    </lineage>
</organism>
<protein>
    <submittedName>
        <fullName evidence="1">Uncharacterized protein</fullName>
    </submittedName>
</protein>
<comment type="caution">
    <text evidence="1">The sequence shown here is derived from an EMBL/GenBank/DDBJ whole genome shotgun (WGS) entry which is preliminary data.</text>
</comment>
<dbReference type="AlphaFoldDB" id="A0A1R1YME6"/>
<sequence length="120" mass="13235">MRKTCAQDNELIATDPTCNKVCSRTGEKQSSLLSNESSTTKQNTIPNLHLGIEHELSILVDLVSKEYDGEPRAELIVAYLDSIAQSNKSASINLLIKNGLLEKIIVTTNFSLPTSFKRDI</sequence>
<evidence type="ECO:0000313" key="2">
    <source>
        <dbReference type="Proteomes" id="UP000187429"/>
    </source>
</evidence>
<accession>A0A1R1YME6</accession>
<keyword evidence="2" id="KW-1185">Reference proteome</keyword>